<dbReference type="SUPFAM" id="SSF88723">
    <property type="entry name" value="PIN domain-like"/>
    <property type="match status" value="1"/>
</dbReference>
<feature type="domain" description="PIN" evidence="1">
    <location>
        <begin position="4"/>
        <end position="118"/>
    </location>
</feature>
<dbReference type="Gene3D" id="3.40.50.1010">
    <property type="entry name" value="5'-nuclease"/>
    <property type="match status" value="1"/>
</dbReference>
<reference evidence="2" key="1">
    <citation type="submission" date="2020-09" db="EMBL/GenBank/DDBJ databases">
        <authorList>
            <person name="Kim M.K."/>
        </authorList>
    </citation>
    <scope>NUCLEOTIDE SEQUENCE</scope>
    <source>
        <strain evidence="2">BT704</strain>
    </source>
</reference>
<dbReference type="InterPro" id="IPR029060">
    <property type="entry name" value="PIN-like_dom_sf"/>
</dbReference>
<evidence type="ECO:0000259" key="1">
    <source>
        <dbReference type="Pfam" id="PF10130"/>
    </source>
</evidence>
<organism evidence="2 3">
    <name type="scientific">Spirosoma validum</name>
    <dbReference type="NCBI Taxonomy" id="2771355"/>
    <lineage>
        <taxon>Bacteria</taxon>
        <taxon>Pseudomonadati</taxon>
        <taxon>Bacteroidota</taxon>
        <taxon>Cytophagia</taxon>
        <taxon>Cytophagales</taxon>
        <taxon>Cytophagaceae</taxon>
        <taxon>Spirosoma</taxon>
    </lineage>
</organism>
<comment type="caution">
    <text evidence="2">The sequence shown here is derived from an EMBL/GenBank/DDBJ whole genome shotgun (WGS) entry which is preliminary data.</text>
</comment>
<sequence>MSYVINANVLMSALISGKAFYKTIFGSLDILLPEFALVEIEKYKETIFQKSKLDEVAMSCYTLNLFQQLTILPNYFLSTNALAEANRLIVHVDVKDISYLALAIQTNSMLLTRDQPIYKAARQNGFRRIMLFDDFLRQYL</sequence>
<evidence type="ECO:0000313" key="3">
    <source>
        <dbReference type="Proteomes" id="UP000653797"/>
    </source>
</evidence>
<name>A0A927B736_9BACT</name>
<dbReference type="RefSeq" id="WP_191041998.1">
    <property type="nucleotide sequence ID" value="NZ_JACXAA010000012.1"/>
</dbReference>
<dbReference type="Pfam" id="PF10130">
    <property type="entry name" value="PIN_2"/>
    <property type="match status" value="1"/>
</dbReference>
<protein>
    <submittedName>
        <fullName evidence="2">DNA-binding protein</fullName>
    </submittedName>
</protein>
<dbReference type="EMBL" id="JACXAA010000012">
    <property type="protein sequence ID" value="MBD2756372.1"/>
    <property type="molecule type" value="Genomic_DNA"/>
</dbReference>
<dbReference type="Proteomes" id="UP000653797">
    <property type="component" value="Unassembled WGS sequence"/>
</dbReference>
<proteinExistence type="predicted"/>
<dbReference type="AlphaFoldDB" id="A0A927B736"/>
<dbReference type="InterPro" id="IPR002716">
    <property type="entry name" value="PIN_dom"/>
</dbReference>
<gene>
    <name evidence="2" type="ORF">IC230_25990</name>
</gene>
<evidence type="ECO:0000313" key="2">
    <source>
        <dbReference type="EMBL" id="MBD2756372.1"/>
    </source>
</evidence>
<dbReference type="GO" id="GO:0003677">
    <property type="term" value="F:DNA binding"/>
    <property type="evidence" value="ECO:0007669"/>
    <property type="project" value="UniProtKB-KW"/>
</dbReference>
<accession>A0A927B736</accession>
<keyword evidence="3" id="KW-1185">Reference proteome</keyword>
<keyword evidence="2" id="KW-0238">DNA-binding</keyword>